<dbReference type="InterPro" id="IPR008979">
    <property type="entry name" value="Galactose-bd-like_sf"/>
</dbReference>
<keyword evidence="4" id="KW-1185">Reference proteome</keyword>
<evidence type="ECO:0000313" key="2">
    <source>
        <dbReference type="EMBL" id="CAL1164103.1"/>
    </source>
</evidence>
<accession>A0A9P1DLA3</accession>
<protein>
    <submittedName>
        <fullName evidence="3">F5/8 type C domain-containing protein</fullName>
    </submittedName>
</protein>
<reference evidence="2" key="2">
    <citation type="submission" date="2024-04" db="EMBL/GenBank/DDBJ databases">
        <authorList>
            <person name="Chen Y."/>
            <person name="Shah S."/>
            <person name="Dougan E. K."/>
            <person name="Thang M."/>
            <person name="Chan C."/>
        </authorList>
    </citation>
    <scope>NUCLEOTIDE SEQUENCE [LARGE SCALE GENOMIC DNA]</scope>
</reference>
<name>A0A9P1DLA3_9DINO</name>
<sequence length="339" mass="36784">MGASLEAEVVVLPETIRGQLGGHYPGQPGTGVFALVEASGPVFSARRCGGARVHFSELLDPSDVAETKLVAELNHHLGRIEELTKSNGRAGVRLHNTIWKDQESKEESLGCHVGEFGRTTSALCRSPMLAVKPENLRRVSLPTDAPLPVLDSIGRRSISRLLGDTGWGLPDNVVAGIASWLQICRVHLSDVTVTGCSSSRGDFPISAVLNDQENEWWISNSGTCPDGHGHEYLEFSFGAERRVTVVAVKIPALPYGPLSVRDFHLEVIDPMKSLTPTQLMTLDSREMQEFVLFPPLECRKLRLVCTRNAAAAMMSAEHVPRSLLGRGGDCIGLFQVGFA</sequence>
<gene>
    <name evidence="1" type="ORF">C1SCF055_LOCUS35964</name>
</gene>
<evidence type="ECO:0000313" key="4">
    <source>
        <dbReference type="Proteomes" id="UP001152797"/>
    </source>
</evidence>
<dbReference type="EMBL" id="CAMXCT010004891">
    <property type="protein sequence ID" value="CAI4010728.1"/>
    <property type="molecule type" value="Genomic_DNA"/>
</dbReference>
<proteinExistence type="predicted"/>
<dbReference type="OrthoDB" id="407358at2759"/>
<dbReference type="Proteomes" id="UP001152797">
    <property type="component" value="Unassembled WGS sequence"/>
</dbReference>
<dbReference type="EMBL" id="CAMXCT020004891">
    <property type="protein sequence ID" value="CAL1164103.1"/>
    <property type="molecule type" value="Genomic_DNA"/>
</dbReference>
<dbReference type="EMBL" id="CAMXCT030004891">
    <property type="protein sequence ID" value="CAL4798040.1"/>
    <property type="molecule type" value="Genomic_DNA"/>
</dbReference>
<dbReference type="Gene3D" id="2.60.120.260">
    <property type="entry name" value="Galactose-binding domain-like"/>
    <property type="match status" value="1"/>
</dbReference>
<evidence type="ECO:0000313" key="1">
    <source>
        <dbReference type="EMBL" id="CAI4010728.1"/>
    </source>
</evidence>
<reference evidence="1" key="1">
    <citation type="submission" date="2022-10" db="EMBL/GenBank/DDBJ databases">
        <authorList>
            <person name="Chen Y."/>
            <person name="Dougan E. K."/>
            <person name="Chan C."/>
            <person name="Rhodes N."/>
            <person name="Thang M."/>
        </authorList>
    </citation>
    <scope>NUCLEOTIDE SEQUENCE</scope>
</reference>
<organism evidence="1">
    <name type="scientific">Cladocopium goreaui</name>
    <dbReference type="NCBI Taxonomy" id="2562237"/>
    <lineage>
        <taxon>Eukaryota</taxon>
        <taxon>Sar</taxon>
        <taxon>Alveolata</taxon>
        <taxon>Dinophyceae</taxon>
        <taxon>Suessiales</taxon>
        <taxon>Symbiodiniaceae</taxon>
        <taxon>Cladocopium</taxon>
    </lineage>
</organism>
<evidence type="ECO:0000313" key="3">
    <source>
        <dbReference type="EMBL" id="CAL4798040.1"/>
    </source>
</evidence>
<dbReference type="AlphaFoldDB" id="A0A9P1DLA3"/>
<comment type="caution">
    <text evidence="1">The sequence shown here is derived from an EMBL/GenBank/DDBJ whole genome shotgun (WGS) entry which is preliminary data.</text>
</comment>
<dbReference type="SUPFAM" id="SSF49785">
    <property type="entry name" value="Galactose-binding domain-like"/>
    <property type="match status" value="1"/>
</dbReference>